<keyword evidence="7" id="KW-0812">Transmembrane</keyword>
<feature type="signal peptide" evidence="11">
    <location>
        <begin position="1"/>
        <end position="29"/>
    </location>
</feature>
<evidence type="ECO:0000256" key="2">
    <source>
        <dbReference type="ARBA" id="ARBA00004416"/>
    </source>
</evidence>
<dbReference type="Pfam" id="PF02415">
    <property type="entry name" value="Chlam_PMP"/>
    <property type="match status" value="1"/>
</dbReference>
<evidence type="ECO:0000259" key="12">
    <source>
        <dbReference type="PROSITE" id="PS51208"/>
    </source>
</evidence>
<dbReference type="GO" id="GO:0009279">
    <property type="term" value="C:cell outer membrane"/>
    <property type="evidence" value="ECO:0007669"/>
    <property type="project" value="UniProtKB-SubCell"/>
</dbReference>
<dbReference type="EMBL" id="LS992154">
    <property type="protein sequence ID" value="SYX08769.1"/>
    <property type="molecule type" value="Genomic_DNA"/>
</dbReference>
<dbReference type="InterPro" id="IPR005546">
    <property type="entry name" value="Autotransporte_beta"/>
</dbReference>
<dbReference type="InterPro" id="IPR003368">
    <property type="entry name" value="POMP_repeat"/>
</dbReference>
<dbReference type="SMART" id="SM00869">
    <property type="entry name" value="Autotransporter"/>
    <property type="match status" value="1"/>
</dbReference>
<evidence type="ECO:0000256" key="4">
    <source>
        <dbReference type="ARBA" id="ARBA00022452"/>
    </source>
</evidence>
<evidence type="ECO:0000256" key="7">
    <source>
        <dbReference type="ARBA" id="ARBA00022692"/>
    </source>
</evidence>
<reference evidence="14" key="1">
    <citation type="submission" date="2017-11" db="EMBL/GenBank/DDBJ databases">
        <authorList>
            <person name="Seth-Smith MB H."/>
        </authorList>
    </citation>
    <scope>NUCLEOTIDE SEQUENCE [LARGE SCALE GENOMIC DNA]</scope>
</reference>
<gene>
    <name evidence="13" type="primary">pmpF_11</name>
    <name evidence="13" type="ORF">C834K_0299</name>
</gene>
<comment type="subcellular location">
    <subcellularLocation>
        <location evidence="2">Cell outer membrane</location>
        <topology evidence="2">Peripheral membrane protein</topology>
        <orientation evidence="2">Extracellular side</orientation>
    </subcellularLocation>
    <subcellularLocation>
        <location evidence="1">Secreted</location>
        <location evidence="1">Cell wall</location>
    </subcellularLocation>
</comment>
<evidence type="ECO:0000313" key="13">
    <source>
        <dbReference type="EMBL" id="SYX08769.1"/>
    </source>
</evidence>
<keyword evidence="14" id="KW-1185">Reference proteome</keyword>
<evidence type="ECO:0000256" key="6">
    <source>
        <dbReference type="ARBA" id="ARBA00022525"/>
    </source>
</evidence>
<evidence type="ECO:0000313" key="14">
    <source>
        <dbReference type="Proteomes" id="UP000258476"/>
    </source>
</evidence>
<evidence type="ECO:0000256" key="10">
    <source>
        <dbReference type="ARBA" id="ARBA00023237"/>
    </source>
</evidence>
<keyword evidence="8 11" id="KW-0732">Signal</keyword>
<evidence type="ECO:0000256" key="5">
    <source>
        <dbReference type="ARBA" id="ARBA00022512"/>
    </source>
</evidence>
<dbReference type="OrthoDB" id="16651at2"/>
<keyword evidence="4" id="KW-1134">Transmembrane beta strand</keyword>
<organism evidence="13 14">
    <name type="scientific">Chlamydia poikilotherma</name>
    <dbReference type="NCBI Taxonomy" id="1967783"/>
    <lineage>
        <taxon>Bacteria</taxon>
        <taxon>Pseudomonadati</taxon>
        <taxon>Chlamydiota</taxon>
        <taxon>Chlamydiia</taxon>
        <taxon>Chlamydiales</taxon>
        <taxon>Chlamydiaceae</taxon>
        <taxon>Chlamydia/Chlamydophila group</taxon>
        <taxon>Chlamydia</taxon>
    </lineage>
</organism>
<dbReference type="Pfam" id="PF07548">
    <property type="entry name" value="ChlamPMP_M"/>
    <property type="match status" value="1"/>
</dbReference>
<evidence type="ECO:0000256" key="11">
    <source>
        <dbReference type="SAM" id="SignalP"/>
    </source>
</evidence>
<evidence type="ECO:0000256" key="3">
    <source>
        <dbReference type="ARBA" id="ARBA00007542"/>
    </source>
</evidence>
<protein>
    <submittedName>
        <fullName evidence="13">Polymorphic membrane protein F,chlamydial polymorphic outer membrane protein repeat,Autotransporter beta-domain</fullName>
    </submittedName>
</protein>
<dbReference type="Pfam" id="PF03797">
    <property type="entry name" value="Autotransporter"/>
    <property type="match status" value="1"/>
</dbReference>
<dbReference type="KEGG" id="chla:C834K_0299"/>
<keyword evidence="5" id="KW-0134">Cell wall</keyword>
<evidence type="ECO:0000256" key="8">
    <source>
        <dbReference type="ARBA" id="ARBA00022729"/>
    </source>
</evidence>
<feature type="chain" id="PRO_5017345718" evidence="11">
    <location>
        <begin position="30"/>
        <end position="848"/>
    </location>
</feature>
<keyword evidence="9" id="KW-0472">Membrane</keyword>
<dbReference type="InterPro" id="IPR011427">
    <property type="entry name" value="Polymorphic_membr_middle"/>
</dbReference>
<dbReference type="Proteomes" id="UP000258476">
    <property type="component" value="Chromosome"/>
</dbReference>
<dbReference type="PROSITE" id="PS51208">
    <property type="entry name" value="AUTOTRANSPORTER"/>
    <property type="match status" value="1"/>
</dbReference>
<evidence type="ECO:0000256" key="1">
    <source>
        <dbReference type="ARBA" id="ARBA00004191"/>
    </source>
</evidence>
<evidence type="ECO:0000256" key="9">
    <source>
        <dbReference type="ARBA" id="ARBA00023136"/>
    </source>
</evidence>
<comment type="similarity">
    <text evidence="3">Belongs to the PMP outer membrane protein family.</text>
</comment>
<accession>A0A3B0PM13</accession>
<proteinExistence type="inferred from homology"/>
<name>A0A3B0PM13_9CHLA</name>
<keyword evidence="6" id="KW-0964">Secreted</keyword>
<keyword evidence="10" id="KW-0998">Cell outer membrane</keyword>
<dbReference type="SUPFAM" id="SSF103515">
    <property type="entry name" value="Autotransporter"/>
    <property type="match status" value="1"/>
</dbReference>
<dbReference type="Gene3D" id="2.40.128.130">
    <property type="entry name" value="Autotransporter beta-domain"/>
    <property type="match status" value="1"/>
</dbReference>
<feature type="domain" description="Autotransporter" evidence="12">
    <location>
        <begin position="547"/>
        <end position="848"/>
    </location>
</feature>
<sequence>MQGILMKNSIYGVLLFSSFALSIATELLADADTVNIASGFNGSSSETFNIKQTDNADGTTYSLTNPISFLNVSNLNPANTSCFANSDGDLTFTGNRRLFYFNNIVSTAKGAAISTTADAKTLTISGCLRLIFHMCPREETGNGAIYSNSSMLMENNLEGSFGYNKSSGNGSVICCEKSTSAGATSPTLTIQNNGELIFLGNLSSASGGAIYAEKMLLSTGGNTLFQANVTRDNGGAINIAANGEISLSADKGDLTFERNIALKNNQIIRNAIHLEDGAKFLQLRAAKNKSIYFYDPITTTGDIADRLIINAPNGATPYEGTIVFALGESYIDSPISKLTSFSQDLTLAAGSLILKEEVYVKAKSFEQNPNSLLLMFPGTKLQTTNNISIKNLHLDLTDIVKAPAILTATADAAAIDIRGPLVMHIDDEIFYNQEALANTLSFECLNVGAQRLDNIIIDDIPETPMITMKTHRGYQGKWTISWEEQPEIVIGNVALQPNKKMSLVWKPSGYIPFVGGTGEFTSSLVPNSLWNLFLDTRFAQQAIETNAQSSGNNLWISSLTNSVRKGSTDNNHGFRHKSSGYIAGGKIHTPQNDIFSIGICQLFGRSKDFGSSRSKDKFFSGSFYAQHSRYLLPIMRFLSGTSTYKPRFLLKISKDFPINFDALISYSYGRNHMTVKYSDRTQTTSSWNTYGYSAQIGSSLPFALDVSHTFFQYVSPFIKLHWIYAHQVQFQEQGIKRRSFSNSNLKNLSLPIGLKIQGQSLHRLSYELTGMYIADLYRCNPESVTSLISGGLLPWTTTATNLGKQAALLQGSGNLSLTSHINIFAQGTVEFRRSSYSYTMDFGSRVHF</sequence>
<dbReference type="InterPro" id="IPR036709">
    <property type="entry name" value="Autotransporte_beta_dom_sf"/>
</dbReference>
<dbReference type="AlphaFoldDB" id="A0A3B0PM13"/>
<dbReference type="NCBIfam" id="TIGR01376">
    <property type="entry name" value="POMP_repeat"/>
    <property type="match status" value="1"/>
</dbReference>